<proteinExistence type="predicted"/>
<keyword evidence="9" id="KW-1185">Reference proteome</keyword>
<evidence type="ECO:0000256" key="4">
    <source>
        <dbReference type="ARBA" id="ARBA00022833"/>
    </source>
</evidence>
<dbReference type="OrthoDB" id="654211at2759"/>
<dbReference type="STRING" id="1448315.A0A319CCI5"/>
<evidence type="ECO:0000256" key="5">
    <source>
        <dbReference type="ARBA" id="ARBA00023242"/>
    </source>
</evidence>
<dbReference type="SUPFAM" id="SSF57667">
    <property type="entry name" value="beta-beta-alpha zinc fingers"/>
    <property type="match status" value="1"/>
</dbReference>
<organism evidence="8 9">
    <name type="scientific">Aspergillus uvarum CBS 121591</name>
    <dbReference type="NCBI Taxonomy" id="1448315"/>
    <lineage>
        <taxon>Eukaryota</taxon>
        <taxon>Fungi</taxon>
        <taxon>Dikarya</taxon>
        <taxon>Ascomycota</taxon>
        <taxon>Pezizomycotina</taxon>
        <taxon>Eurotiomycetes</taxon>
        <taxon>Eurotiomycetidae</taxon>
        <taxon>Eurotiales</taxon>
        <taxon>Aspergillaceae</taxon>
        <taxon>Aspergillus</taxon>
        <taxon>Aspergillus subgen. Circumdati</taxon>
    </lineage>
</organism>
<keyword evidence="3 6" id="KW-0863">Zinc-finger</keyword>
<protein>
    <recommendedName>
        <fullName evidence="7">C2H2-type domain-containing protein</fullName>
    </recommendedName>
</protein>
<gene>
    <name evidence="8" type="ORF">BO82DRAFT_411275</name>
</gene>
<dbReference type="VEuPathDB" id="FungiDB:BO82DRAFT_411275"/>
<dbReference type="EMBL" id="KZ821688">
    <property type="protein sequence ID" value="PYH83566.1"/>
    <property type="molecule type" value="Genomic_DNA"/>
</dbReference>
<dbReference type="Proteomes" id="UP000248340">
    <property type="component" value="Unassembled WGS sequence"/>
</dbReference>
<keyword evidence="2" id="KW-0677">Repeat</keyword>
<sequence length="272" mass="30031">MASVSIGQAEDGHYPAWPQNEVTDLLSGLMGFSSTYIGTDLSFFPLEGYCDPIVLGDRQGELLAPPSTMMTDAVIGNSREPSWPEQYPNLVAPHNLLSMEGSAGSQLQSVNPMEIPTLTTRSGLDGCLGDEGHKSTTPAVVVEGRADSGICASRFKEAPMPSYDHKISIVDGLYHCQHRACVAKTGFSKKRDLQKHMRIHVKPVKCPICTVTTAQPVHMRRHIEVYHSGWARQRWPVGAVCKLCGKPFTRKDNLRRHYQNQHKDFSSLSVSD</sequence>
<dbReference type="GeneID" id="37142528"/>
<dbReference type="RefSeq" id="XP_025493766.1">
    <property type="nucleotide sequence ID" value="XM_025639786.1"/>
</dbReference>
<dbReference type="PROSITE" id="PS00028">
    <property type="entry name" value="ZINC_FINGER_C2H2_1"/>
    <property type="match status" value="1"/>
</dbReference>
<dbReference type="GO" id="GO:0000981">
    <property type="term" value="F:DNA-binding transcription factor activity, RNA polymerase II-specific"/>
    <property type="evidence" value="ECO:0007669"/>
    <property type="project" value="TreeGrafter"/>
</dbReference>
<dbReference type="InterPro" id="IPR013087">
    <property type="entry name" value="Znf_C2H2_type"/>
</dbReference>
<evidence type="ECO:0000259" key="7">
    <source>
        <dbReference type="PROSITE" id="PS50157"/>
    </source>
</evidence>
<dbReference type="Gene3D" id="3.30.160.60">
    <property type="entry name" value="Classic Zinc Finger"/>
    <property type="match status" value="2"/>
</dbReference>
<keyword evidence="1" id="KW-0479">Metal-binding</keyword>
<dbReference type="InterPro" id="IPR036236">
    <property type="entry name" value="Znf_C2H2_sf"/>
</dbReference>
<evidence type="ECO:0000313" key="8">
    <source>
        <dbReference type="EMBL" id="PYH83566.1"/>
    </source>
</evidence>
<dbReference type="SMART" id="SM00355">
    <property type="entry name" value="ZnF_C2H2"/>
    <property type="match status" value="3"/>
</dbReference>
<evidence type="ECO:0000256" key="6">
    <source>
        <dbReference type="PROSITE-ProRule" id="PRU00042"/>
    </source>
</evidence>
<dbReference type="PROSITE" id="PS50157">
    <property type="entry name" value="ZINC_FINGER_C2H2_2"/>
    <property type="match status" value="1"/>
</dbReference>
<dbReference type="AlphaFoldDB" id="A0A319CCI5"/>
<accession>A0A319CCI5</accession>
<keyword evidence="5" id="KW-0539">Nucleus</keyword>
<name>A0A319CCI5_9EURO</name>
<dbReference type="GO" id="GO:0008270">
    <property type="term" value="F:zinc ion binding"/>
    <property type="evidence" value="ECO:0007669"/>
    <property type="project" value="UniProtKB-KW"/>
</dbReference>
<evidence type="ECO:0000313" key="9">
    <source>
        <dbReference type="Proteomes" id="UP000248340"/>
    </source>
</evidence>
<dbReference type="PANTHER" id="PTHR24388">
    <property type="entry name" value="ZINC FINGER PROTEIN"/>
    <property type="match status" value="1"/>
</dbReference>
<dbReference type="GO" id="GO:0000978">
    <property type="term" value="F:RNA polymerase II cis-regulatory region sequence-specific DNA binding"/>
    <property type="evidence" value="ECO:0007669"/>
    <property type="project" value="TreeGrafter"/>
</dbReference>
<feature type="domain" description="C2H2-type" evidence="7">
    <location>
        <begin position="239"/>
        <end position="262"/>
    </location>
</feature>
<evidence type="ECO:0000256" key="1">
    <source>
        <dbReference type="ARBA" id="ARBA00022723"/>
    </source>
</evidence>
<evidence type="ECO:0000256" key="3">
    <source>
        <dbReference type="ARBA" id="ARBA00022771"/>
    </source>
</evidence>
<dbReference type="Pfam" id="PF00096">
    <property type="entry name" value="zf-C2H2"/>
    <property type="match status" value="1"/>
</dbReference>
<dbReference type="PANTHER" id="PTHR24388:SF104">
    <property type="entry name" value="AT-RICH BINDING PROTEIN-RELATED"/>
    <property type="match status" value="1"/>
</dbReference>
<keyword evidence="4" id="KW-0862">Zinc</keyword>
<evidence type="ECO:0000256" key="2">
    <source>
        <dbReference type="ARBA" id="ARBA00022737"/>
    </source>
</evidence>
<reference evidence="8 9" key="1">
    <citation type="submission" date="2016-12" db="EMBL/GenBank/DDBJ databases">
        <title>The genomes of Aspergillus section Nigri reveals drivers in fungal speciation.</title>
        <authorList>
            <consortium name="DOE Joint Genome Institute"/>
            <person name="Vesth T.C."/>
            <person name="Nybo J."/>
            <person name="Theobald S."/>
            <person name="Brandl J."/>
            <person name="Frisvad J.C."/>
            <person name="Nielsen K.F."/>
            <person name="Lyhne E.K."/>
            <person name="Kogle M.E."/>
            <person name="Kuo A."/>
            <person name="Riley R."/>
            <person name="Clum A."/>
            <person name="Nolan M."/>
            <person name="Lipzen A."/>
            <person name="Salamov A."/>
            <person name="Henrissat B."/>
            <person name="Wiebenga A."/>
            <person name="De Vries R.P."/>
            <person name="Grigoriev I.V."/>
            <person name="Mortensen U.H."/>
            <person name="Andersen M.R."/>
            <person name="Baker S.E."/>
        </authorList>
    </citation>
    <scope>NUCLEOTIDE SEQUENCE [LARGE SCALE GENOMIC DNA]</scope>
    <source>
        <strain evidence="8 9">CBS 121591</strain>
    </source>
</reference>
<dbReference type="InterPro" id="IPR050527">
    <property type="entry name" value="Snail/Krueppel_Znf"/>
</dbReference>